<dbReference type="InterPro" id="IPR058625">
    <property type="entry name" value="MdtA-like_BSH"/>
</dbReference>
<dbReference type="Pfam" id="PF25954">
    <property type="entry name" value="Beta-barrel_RND_2"/>
    <property type="match status" value="1"/>
</dbReference>
<dbReference type="InterPro" id="IPR006143">
    <property type="entry name" value="RND_pump_MFP"/>
</dbReference>
<dbReference type="InterPro" id="IPR058792">
    <property type="entry name" value="Beta-barrel_RND_2"/>
</dbReference>
<dbReference type="EMBL" id="LRRQ01000050">
    <property type="protein sequence ID" value="OAM90725.1"/>
    <property type="molecule type" value="Genomic_DNA"/>
</dbReference>
<feature type="transmembrane region" description="Helical" evidence="3">
    <location>
        <begin position="7"/>
        <end position="28"/>
    </location>
</feature>
<evidence type="ECO:0000313" key="7">
    <source>
        <dbReference type="EMBL" id="OAM90725.1"/>
    </source>
</evidence>
<evidence type="ECO:0000256" key="1">
    <source>
        <dbReference type="ARBA" id="ARBA00009477"/>
    </source>
</evidence>
<reference evidence="7 8" key="1">
    <citation type="submission" date="2016-01" db="EMBL/GenBank/DDBJ databases">
        <title>High potential of lignocellulose degradation of a new Verrucomicrobia species.</title>
        <authorList>
            <person name="Wang Y."/>
            <person name="Shi Y."/>
            <person name="Qiu Z."/>
            <person name="Liu S."/>
            <person name="Yang H."/>
        </authorList>
    </citation>
    <scope>NUCLEOTIDE SEQUENCE [LARGE SCALE GENOMIC DNA]</scope>
    <source>
        <strain evidence="7 8">TSB47</strain>
    </source>
</reference>
<name>A0A178INE5_9BACT</name>
<feature type="domain" description="Multidrug resistance protein MdtA-like barrel-sandwich hybrid" evidence="5">
    <location>
        <begin position="63"/>
        <end position="200"/>
    </location>
</feature>
<gene>
    <name evidence="7" type="ORF">AW736_06695</name>
</gene>
<comment type="caution">
    <text evidence="7">The sequence shown here is derived from an EMBL/GenBank/DDBJ whole genome shotgun (WGS) entry which is preliminary data.</text>
</comment>
<dbReference type="AlphaFoldDB" id="A0A178INE5"/>
<dbReference type="GO" id="GO:1990281">
    <property type="term" value="C:efflux pump complex"/>
    <property type="evidence" value="ECO:0007669"/>
    <property type="project" value="TreeGrafter"/>
</dbReference>
<accession>A0A178INE5</accession>
<dbReference type="InterPro" id="IPR058624">
    <property type="entry name" value="MdtA-like_HH"/>
</dbReference>
<dbReference type="Gene3D" id="2.40.30.170">
    <property type="match status" value="1"/>
</dbReference>
<evidence type="ECO:0000256" key="2">
    <source>
        <dbReference type="SAM" id="MobiDB-lite"/>
    </source>
</evidence>
<dbReference type="Pfam" id="PF25876">
    <property type="entry name" value="HH_MFP_RND"/>
    <property type="match status" value="1"/>
</dbReference>
<dbReference type="FunFam" id="2.40.30.170:FF:000010">
    <property type="entry name" value="Efflux RND transporter periplasmic adaptor subunit"/>
    <property type="match status" value="1"/>
</dbReference>
<protein>
    <submittedName>
        <fullName evidence="7">Uncharacterized protein</fullName>
    </submittedName>
</protein>
<comment type="similarity">
    <text evidence="1">Belongs to the membrane fusion protein (MFP) (TC 8.A.1) family.</text>
</comment>
<dbReference type="Gene3D" id="2.40.50.100">
    <property type="match status" value="1"/>
</dbReference>
<dbReference type="SUPFAM" id="SSF111369">
    <property type="entry name" value="HlyD-like secretion proteins"/>
    <property type="match status" value="1"/>
</dbReference>
<evidence type="ECO:0000259" key="4">
    <source>
        <dbReference type="Pfam" id="PF25876"/>
    </source>
</evidence>
<dbReference type="GO" id="GO:0015562">
    <property type="term" value="F:efflux transmembrane transporter activity"/>
    <property type="evidence" value="ECO:0007669"/>
    <property type="project" value="TreeGrafter"/>
</dbReference>
<organism evidence="7 8">
    <name type="scientific">Termitidicoccus mucosus</name>
    <dbReference type="NCBI Taxonomy" id="1184151"/>
    <lineage>
        <taxon>Bacteria</taxon>
        <taxon>Pseudomonadati</taxon>
        <taxon>Verrucomicrobiota</taxon>
        <taxon>Opitutia</taxon>
        <taxon>Opitutales</taxon>
        <taxon>Opitutaceae</taxon>
        <taxon>Termitidicoccus</taxon>
    </lineage>
</organism>
<keyword evidence="3" id="KW-0472">Membrane</keyword>
<feature type="region of interest" description="Disordered" evidence="2">
    <location>
        <begin position="371"/>
        <end position="395"/>
    </location>
</feature>
<dbReference type="PANTHER" id="PTHR30469:SF33">
    <property type="entry name" value="SLR1207 PROTEIN"/>
    <property type="match status" value="1"/>
</dbReference>
<dbReference type="STRING" id="1184151.AW736_06695"/>
<keyword evidence="8" id="KW-1185">Reference proteome</keyword>
<dbReference type="NCBIfam" id="TIGR01730">
    <property type="entry name" value="RND_mfp"/>
    <property type="match status" value="1"/>
</dbReference>
<keyword evidence="3" id="KW-0812">Transmembrane</keyword>
<dbReference type="Gene3D" id="2.40.420.20">
    <property type="match status" value="1"/>
</dbReference>
<evidence type="ECO:0000259" key="6">
    <source>
        <dbReference type="Pfam" id="PF25954"/>
    </source>
</evidence>
<evidence type="ECO:0000259" key="5">
    <source>
        <dbReference type="Pfam" id="PF25917"/>
    </source>
</evidence>
<proteinExistence type="inferred from homology"/>
<sequence length="465" mass="50054">MAKSSKSGGTIITIILLAAIAGGAYWYWKRSNEKPPEIITTIVTRGDVIQSITATGILEAPTSVDVSSQISGKILEVLVDFNSPVKEGDVLARIDPATYESKHTQAEAQLANTQANYTLTSLNTERTRELFKKSLVSQQDLDQAEALLKQADAQLAIQRANVSTAKVDLERCTITAPITGIVLDRQTEPGKTVAASLNAPTLFTLITDLIKMQISADVSEADIGAIAEGQDVTFTVDAYPERQFRGRVSQIRNLPKTAQSVVVYSTIIEVDNRDLRLKPGMTANVSIITARRDNVLKIANAALRARIPESLLDGAPGGGSASEPILASREQIQSLMQEAGVTFTRGQPIVAEDLEKLRKLASERGLALPENFGSGRFRRRDGEASSGGTSARPTPRTVYMLASPLPNLKITSREARFGISDGTTTEVVSGLEENDIVVTNAYLADGTTTTAAATSSPFQQQRIRR</sequence>
<evidence type="ECO:0000313" key="8">
    <source>
        <dbReference type="Proteomes" id="UP000078486"/>
    </source>
</evidence>
<dbReference type="OrthoDB" id="9809068at2"/>
<dbReference type="Proteomes" id="UP000078486">
    <property type="component" value="Unassembled WGS sequence"/>
</dbReference>
<evidence type="ECO:0000256" key="3">
    <source>
        <dbReference type="SAM" id="Phobius"/>
    </source>
</evidence>
<dbReference type="PANTHER" id="PTHR30469">
    <property type="entry name" value="MULTIDRUG RESISTANCE PROTEIN MDTA"/>
    <property type="match status" value="1"/>
</dbReference>
<dbReference type="Pfam" id="PF25917">
    <property type="entry name" value="BSH_RND"/>
    <property type="match status" value="1"/>
</dbReference>
<dbReference type="Gene3D" id="1.10.287.470">
    <property type="entry name" value="Helix hairpin bin"/>
    <property type="match status" value="1"/>
</dbReference>
<dbReference type="RefSeq" id="WP_068769414.1">
    <property type="nucleotide sequence ID" value="NZ_CP109796.1"/>
</dbReference>
<feature type="domain" description="CusB-like beta-barrel" evidence="6">
    <location>
        <begin position="214"/>
        <end position="289"/>
    </location>
</feature>
<feature type="domain" description="Multidrug resistance protein MdtA-like alpha-helical hairpin" evidence="4">
    <location>
        <begin position="104"/>
        <end position="170"/>
    </location>
</feature>
<keyword evidence="3" id="KW-1133">Transmembrane helix</keyword>